<gene>
    <name evidence="5" type="ORF">P43SY_005619</name>
</gene>
<feature type="transmembrane region" description="Helical" evidence="4">
    <location>
        <begin position="308"/>
        <end position="327"/>
    </location>
</feature>
<evidence type="ECO:0000313" key="5">
    <source>
        <dbReference type="EMBL" id="KAJ0393032.1"/>
    </source>
</evidence>
<organism evidence="5 6">
    <name type="scientific">Pythium insidiosum</name>
    <name type="common">Pythiosis disease agent</name>
    <dbReference type="NCBI Taxonomy" id="114742"/>
    <lineage>
        <taxon>Eukaryota</taxon>
        <taxon>Sar</taxon>
        <taxon>Stramenopiles</taxon>
        <taxon>Oomycota</taxon>
        <taxon>Peronosporomycetes</taxon>
        <taxon>Pythiales</taxon>
        <taxon>Pythiaceae</taxon>
        <taxon>Pythium</taxon>
    </lineage>
</organism>
<dbReference type="AlphaFoldDB" id="A0AAD5L8R3"/>
<feature type="transmembrane region" description="Helical" evidence="4">
    <location>
        <begin position="150"/>
        <end position="169"/>
    </location>
</feature>
<feature type="transmembrane region" description="Helical" evidence="4">
    <location>
        <begin position="115"/>
        <end position="138"/>
    </location>
</feature>
<dbReference type="EMBL" id="JAKCXM010000540">
    <property type="protein sequence ID" value="KAJ0393032.1"/>
    <property type="molecule type" value="Genomic_DNA"/>
</dbReference>
<sequence length="576" mass="66653">MLTAHRGDPTPRSEWPLELVGTSADDAAEEARRRSHYRRGSILLKHLEDKKAAGKATEKDMKFFEMVKSHFDSNIMESRTVISLSVFQTGSNPMDDPFAVIHMPVEIQQGFRRKLFAIFSIQLLVVVTLICFLSYVNAIQKLYEGVFDKWHFVLVAFLVMVVALLWLYVVKYRFPLNFFVLAIYTATQSVFFSAFDFFFDTRASIFVFGFLFCIMTLTTLLCTKIAKRSFDASQPTTLISYPMALLISFFIAFVGSLFIYFFSMDEFVSPLQYSASLAAMLLLVMWFAYDASCMNERLSPDEYMQGMVFFYTDMVLFLLFLSIIFVACFACEGDCACYGTADIAPIGKYGTPRHEYLQQLVSEFQRTPHHLRQEEILANLANFAYDPINYGALRELRIMELFLDCVADAHSIHVLEDPKLQDGMQETWDHDHIARIVLKYIRDQSIDAVFTFDDYGVSGHPNHIAVHHGVAKAVREHYRQCDEGRRPVRGWMLESTNILRKYIGLLDALVHFPSPNNAAERMFVFLVRPWYNYHAMALHQSQFVWYRRLFVVFSRYTFINTLLPIPITANEKEKHE</sequence>
<feature type="compositionally biased region" description="Basic and acidic residues" evidence="3">
    <location>
        <begin position="1"/>
        <end position="11"/>
    </location>
</feature>
<reference evidence="5" key="1">
    <citation type="submission" date="2021-12" db="EMBL/GenBank/DDBJ databases">
        <title>Prjna785345.</title>
        <authorList>
            <person name="Rujirawat T."/>
            <person name="Krajaejun T."/>
        </authorList>
    </citation>
    <scope>NUCLEOTIDE SEQUENCE</scope>
    <source>
        <strain evidence="5">Pi057C3</strain>
    </source>
</reference>
<dbReference type="InterPro" id="IPR024078">
    <property type="entry name" value="LmbE-like_dom_sf"/>
</dbReference>
<evidence type="ECO:0000256" key="4">
    <source>
        <dbReference type="SAM" id="Phobius"/>
    </source>
</evidence>
<protein>
    <recommendedName>
        <fullName evidence="2">N-acetylglucosaminylphosphatidylinositol deacetylase</fullName>
        <ecNumber evidence="2">3.5.1.89</ecNumber>
    </recommendedName>
</protein>
<evidence type="ECO:0000313" key="6">
    <source>
        <dbReference type="Proteomes" id="UP001209570"/>
    </source>
</evidence>
<proteinExistence type="inferred from homology"/>
<comment type="similarity">
    <text evidence="1">Belongs to the PIGL family.</text>
</comment>
<comment type="caution">
    <text evidence="5">The sequence shown here is derived from an EMBL/GenBank/DDBJ whole genome shotgun (WGS) entry which is preliminary data.</text>
</comment>
<dbReference type="PANTHER" id="PTHR12993:SF11">
    <property type="entry name" value="N-ACETYLGLUCOSAMINYL-PHOSPHATIDYLINOSITOL DE-N-ACETYLASE"/>
    <property type="match status" value="1"/>
</dbReference>
<feature type="transmembrane region" description="Helical" evidence="4">
    <location>
        <begin position="238"/>
        <end position="261"/>
    </location>
</feature>
<dbReference type="PANTHER" id="PTHR12993">
    <property type="entry name" value="N-ACETYLGLUCOSAMINYL-PHOSPHATIDYLINOSITOL DE-N-ACETYLASE-RELATED"/>
    <property type="match status" value="1"/>
</dbReference>
<dbReference type="EC" id="3.5.1.89" evidence="2"/>
<evidence type="ECO:0000256" key="2">
    <source>
        <dbReference type="ARBA" id="ARBA00012176"/>
    </source>
</evidence>
<name>A0AAD5L8R3_PYTIN</name>
<dbReference type="GO" id="GO:0005783">
    <property type="term" value="C:endoplasmic reticulum"/>
    <property type="evidence" value="ECO:0007669"/>
    <property type="project" value="TreeGrafter"/>
</dbReference>
<dbReference type="Proteomes" id="UP001209570">
    <property type="component" value="Unassembled WGS sequence"/>
</dbReference>
<feature type="transmembrane region" description="Helical" evidence="4">
    <location>
        <begin position="267"/>
        <end position="288"/>
    </location>
</feature>
<feature type="transmembrane region" description="Helical" evidence="4">
    <location>
        <begin position="205"/>
        <end position="226"/>
    </location>
</feature>
<dbReference type="InterPro" id="IPR003737">
    <property type="entry name" value="GlcNAc_PI_deacetylase-related"/>
</dbReference>
<keyword evidence="4" id="KW-0812">Transmembrane</keyword>
<keyword evidence="4" id="KW-0472">Membrane</keyword>
<feature type="transmembrane region" description="Helical" evidence="4">
    <location>
        <begin position="176"/>
        <end position="199"/>
    </location>
</feature>
<dbReference type="Gene3D" id="3.40.50.10320">
    <property type="entry name" value="LmbE-like"/>
    <property type="match status" value="1"/>
</dbReference>
<dbReference type="GO" id="GO:0000225">
    <property type="term" value="F:N-acetylglucosaminylphosphatidylinositol deacetylase activity"/>
    <property type="evidence" value="ECO:0007669"/>
    <property type="project" value="UniProtKB-EC"/>
</dbReference>
<accession>A0AAD5L8R3</accession>
<keyword evidence="4" id="KW-1133">Transmembrane helix</keyword>
<keyword evidence="6" id="KW-1185">Reference proteome</keyword>
<dbReference type="SUPFAM" id="SSF102588">
    <property type="entry name" value="LmbE-like"/>
    <property type="match status" value="1"/>
</dbReference>
<feature type="region of interest" description="Disordered" evidence="3">
    <location>
        <begin position="1"/>
        <end position="20"/>
    </location>
</feature>
<evidence type="ECO:0000256" key="3">
    <source>
        <dbReference type="SAM" id="MobiDB-lite"/>
    </source>
</evidence>
<evidence type="ECO:0000256" key="1">
    <source>
        <dbReference type="ARBA" id="ARBA00006066"/>
    </source>
</evidence>
<dbReference type="Pfam" id="PF02585">
    <property type="entry name" value="PIG-L"/>
    <property type="match status" value="1"/>
</dbReference>